<dbReference type="InterPro" id="IPR006521">
    <property type="entry name" value="Tail_protein_I"/>
</dbReference>
<gene>
    <name evidence="1" type="ORF">KME25_18550</name>
</gene>
<sequence length="352" mass="39942">MTQPRSVQTISLLLTPMQLPEAAPTQASGATSATWTAESSKVDATPPLSLGLSPGEPSEIIVQIKNESDRPLQLDFKIEGDFPLQWCQIGQEGSELLARQQMDAVLYFQIAADFFEQHQNLSSDKSLKIDYRGQLHVYATQPDTEQRQVKSATFNLYVRPRSLYLNFLPSVYREVDFIGRLLKIFEQAFEPTVQTLDVLWAHLDPLTAPQALLPFLAHWVGWPSDVPWSTHEQRRLIRHAMDIYRWRGTRQGLRLYLHLYTGLPLDEPGVAESEKAISIQEVFSEGFILGSARLGQEAILGGGRPYHFIVWLRCQEPKRIDEGLVRSIIDQEKPAFCTYDLYIEESLTAANT</sequence>
<evidence type="ECO:0000313" key="1">
    <source>
        <dbReference type="EMBL" id="MBW4546424.1"/>
    </source>
</evidence>
<proteinExistence type="predicted"/>
<accession>A0A951PNJ7</accession>
<name>A0A951PNJ7_9CYAN</name>
<reference evidence="1" key="1">
    <citation type="submission" date="2021-05" db="EMBL/GenBank/DDBJ databases">
        <authorList>
            <person name="Pietrasiak N."/>
            <person name="Ward R."/>
            <person name="Stajich J.E."/>
            <person name="Kurbessoian T."/>
        </authorList>
    </citation>
    <scope>NUCLEOTIDE SEQUENCE</scope>
    <source>
        <strain evidence="1">CPER-KK1</strain>
    </source>
</reference>
<reference evidence="1" key="2">
    <citation type="journal article" date="2022" name="Microbiol. Resour. Announc.">
        <title>Metagenome Sequencing to Explore Phylogenomics of Terrestrial Cyanobacteria.</title>
        <authorList>
            <person name="Ward R.D."/>
            <person name="Stajich J.E."/>
            <person name="Johansen J.R."/>
            <person name="Huntemann M."/>
            <person name="Clum A."/>
            <person name="Foster B."/>
            <person name="Foster B."/>
            <person name="Roux S."/>
            <person name="Palaniappan K."/>
            <person name="Varghese N."/>
            <person name="Mukherjee S."/>
            <person name="Reddy T.B.K."/>
            <person name="Daum C."/>
            <person name="Copeland A."/>
            <person name="Chen I.A."/>
            <person name="Ivanova N.N."/>
            <person name="Kyrpides N.C."/>
            <person name="Shapiro N."/>
            <person name="Eloe-Fadrosh E.A."/>
            <person name="Pietrasiak N."/>
        </authorList>
    </citation>
    <scope>NUCLEOTIDE SEQUENCE</scope>
    <source>
        <strain evidence="1">CPER-KK1</strain>
    </source>
</reference>
<evidence type="ECO:0000313" key="2">
    <source>
        <dbReference type="Proteomes" id="UP000753908"/>
    </source>
</evidence>
<dbReference type="NCBIfam" id="TIGR02242">
    <property type="entry name" value="tail_TIGR02242"/>
    <property type="match status" value="1"/>
</dbReference>
<dbReference type="Proteomes" id="UP000753908">
    <property type="component" value="Unassembled WGS sequence"/>
</dbReference>
<organism evidence="1 2">
    <name type="scientific">Symplocastrum torsivum CPER-KK1</name>
    <dbReference type="NCBI Taxonomy" id="450513"/>
    <lineage>
        <taxon>Bacteria</taxon>
        <taxon>Bacillati</taxon>
        <taxon>Cyanobacteriota</taxon>
        <taxon>Cyanophyceae</taxon>
        <taxon>Oscillatoriophycideae</taxon>
        <taxon>Oscillatoriales</taxon>
        <taxon>Microcoleaceae</taxon>
        <taxon>Symplocastrum</taxon>
    </lineage>
</organism>
<protein>
    <submittedName>
        <fullName evidence="1">Phage tail protein</fullName>
    </submittedName>
</protein>
<dbReference type="AlphaFoldDB" id="A0A951PNJ7"/>
<dbReference type="InterPro" id="IPR011748">
    <property type="entry name" value="Unchr_phage_tail-like"/>
</dbReference>
<dbReference type="Pfam" id="PF09684">
    <property type="entry name" value="Tail_P2_I"/>
    <property type="match status" value="1"/>
</dbReference>
<comment type="caution">
    <text evidence="1">The sequence shown here is derived from an EMBL/GenBank/DDBJ whole genome shotgun (WGS) entry which is preliminary data.</text>
</comment>
<dbReference type="EMBL" id="JAHHIF010000025">
    <property type="protein sequence ID" value="MBW4546424.1"/>
    <property type="molecule type" value="Genomic_DNA"/>
</dbReference>